<evidence type="ECO:0000313" key="4">
    <source>
        <dbReference type="Proteomes" id="UP001590950"/>
    </source>
</evidence>
<sequence length="194" mass="21805">MSFTLPKRQTVNGDYGAYNNGWGDSNTAIAIKWAFVGAIVLLFLLWFIGGYYHAQSRIKKGLPPLAYHRWLLPHRQRVQYMPRPQFGYYPQQNAYGEGYPMQNFAPPPPAYNHADIPPPVYQPPENGMKVNQVQEWAATPPGPLPNHLNMGESSNTMQNVPLNQAASGQQNLVPESPVQPARKGMMSRLNPFSK</sequence>
<evidence type="ECO:0000313" key="3">
    <source>
        <dbReference type="EMBL" id="KAL2041413.1"/>
    </source>
</evidence>
<keyword evidence="2" id="KW-0472">Membrane</keyword>
<dbReference type="Proteomes" id="UP001590950">
    <property type="component" value="Unassembled WGS sequence"/>
</dbReference>
<evidence type="ECO:0000256" key="2">
    <source>
        <dbReference type="SAM" id="Phobius"/>
    </source>
</evidence>
<dbReference type="EMBL" id="JBEFKJ010000017">
    <property type="protein sequence ID" value="KAL2041413.1"/>
    <property type="molecule type" value="Genomic_DNA"/>
</dbReference>
<dbReference type="InterPro" id="IPR020999">
    <property type="entry name" value="Chitin_synth_reg_RCR"/>
</dbReference>
<keyword evidence="4" id="KW-1185">Reference proteome</keyword>
<gene>
    <name evidence="3" type="ORF">N7G274_005795</name>
</gene>
<accession>A0ABR4A6V8</accession>
<feature type="region of interest" description="Disordered" evidence="1">
    <location>
        <begin position="137"/>
        <end position="194"/>
    </location>
</feature>
<evidence type="ECO:0000256" key="1">
    <source>
        <dbReference type="SAM" id="MobiDB-lite"/>
    </source>
</evidence>
<feature type="transmembrane region" description="Helical" evidence="2">
    <location>
        <begin position="30"/>
        <end position="52"/>
    </location>
</feature>
<comment type="caution">
    <text evidence="3">The sequence shown here is derived from an EMBL/GenBank/DDBJ whole genome shotgun (WGS) entry which is preliminary data.</text>
</comment>
<keyword evidence="2" id="KW-1133">Transmembrane helix</keyword>
<dbReference type="Pfam" id="PF12273">
    <property type="entry name" value="RCR"/>
    <property type="match status" value="1"/>
</dbReference>
<keyword evidence="2" id="KW-0812">Transmembrane</keyword>
<proteinExistence type="predicted"/>
<reference evidence="3 4" key="1">
    <citation type="submission" date="2024-09" db="EMBL/GenBank/DDBJ databases">
        <title>Rethinking Asexuality: The Enigmatic Case of Functional Sexual Genes in Lepraria (Stereocaulaceae).</title>
        <authorList>
            <person name="Doellman M."/>
            <person name="Sun Y."/>
            <person name="Barcenas-Pena A."/>
            <person name="Lumbsch H.T."/>
            <person name="Grewe F."/>
        </authorList>
    </citation>
    <scope>NUCLEOTIDE SEQUENCE [LARGE SCALE GENOMIC DNA]</scope>
    <source>
        <strain evidence="3 4">Mercado 3170</strain>
    </source>
</reference>
<name>A0ABR4A6V8_9LECA</name>
<feature type="compositionally biased region" description="Polar residues" evidence="1">
    <location>
        <begin position="151"/>
        <end position="173"/>
    </location>
</feature>
<protein>
    <submittedName>
        <fullName evidence="3">Uncharacterized protein</fullName>
    </submittedName>
</protein>
<organism evidence="3 4">
    <name type="scientific">Stereocaulon virgatum</name>
    <dbReference type="NCBI Taxonomy" id="373712"/>
    <lineage>
        <taxon>Eukaryota</taxon>
        <taxon>Fungi</taxon>
        <taxon>Dikarya</taxon>
        <taxon>Ascomycota</taxon>
        <taxon>Pezizomycotina</taxon>
        <taxon>Lecanoromycetes</taxon>
        <taxon>OSLEUM clade</taxon>
        <taxon>Lecanoromycetidae</taxon>
        <taxon>Lecanorales</taxon>
        <taxon>Lecanorineae</taxon>
        <taxon>Stereocaulaceae</taxon>
        <taxon>Stereocaulon</taxon>
    </lineage>
</organism>